<protein>
    <recommendedName>
        <fullName evidence="6">Carboxylic ester hydrolase</fullName>
        <ecNumber evidence="6">3.1.1.-</ecNumber>
    </recommendedName>
</protein>
<dbReference type="PANTHER" id="PTHR43142:SF1">
    <property type="entry name" value="CARBOXYLIC ESTER HYDROLASE"/>
    <property type="match status" value="1"/>
</dbReference>
<comment type="similarity">
    <text evidence="1 6">Belongs to the type-B carboxylesterase/lipase family.</text>
</comment>
<dbReference type="PANTHER" id="PTHR43142">
    <property type="entry name" value="CARBOXYLIC ESTER HYDROLASE"/>
    <property type="match status" value="1"/>
</dbReference>
<keyword evidence="2" id="KW-0719">Serine esterase</keyword>
<dbReference type="InterPro" id="IPR029058">
    <property type="entry name" value="AB_hydrolase_fold"/>
</dbReference>
<proteinExistence type="inferred from homology"/>
<organism evidence="8 9">
    <name type="scientific">Acanthoscelides obtectus</name>
    <name type="common">Bean weevil</name>
    <name type="synonym">Bruchus obtectus</name>
    <dbReference type="NCBI Taxonomy" id="200917"/>
    <lineage>
        <taxon>Eukaryota</taxon>
        <taxon>Metazoa</taxon>
        <taxon>Ecdysozoa</taxon>
        <taxon>Arthropoda</taxon>
        <taxon>Hexapoda</taxon>
        <taxon>Insecta</taxon>
        <taxon>Pterygota</taxon>
        <taxon>Neoptera</taxon>
        <taxon>Endopterygota</taxon>
        <taxon>Coleoptera</taxon>
        <taxon>Polyphaga</taxon>
        <taxon>Cucujiformia</taxon>
        <taxon>Chrysomeloidea</taxon>
        <taxon>Chrysomelidae</taxon>
        <taxon>Bruchinae</taxon>
        <taxon>Bruchini</taxon>
        <taxon>Acanthoscelides</taxon>
    </lineage>
</organism>
<dbReference type="SUPFAM" id="SSF53474">
    <property type="entry name" value="alpha/beta-Hydrolases"/>
    <property type="match status" value="1"/>
</dbReference>
<dbReference type="PROSITE" id="PS00122">
    <property type="entry name" value="CARBOXYLESTERASE_B_1"/>
    <property type="match status" value="1"/>
</dbReference>
<evidence type="ECO:0000313" key="9">
    <source>
        <dbReference type="Proteomes" id="UP001152888"/>
    </source>
</evidence>
<evidence type="ECO:0000256" key="5">
    <source>
        <dbReference type="ARBA" id="ARBA00023180"/>
    </source>
</evidence>
<sequence length="554" mass="62293">MIVIRSPALYLTLATFALNYGNCVIITTSLGRINGTTTTSRLGRTIYSFRGIKYAEAPIGELRFQPPKPIRSWKGIYDATEDGPLCPQPTAYRQSEDCLILNVYTTKLPGADHNPTRPVIVYIHAGGYYSVGSTSTWAGPNYYLDQDIVLVTINYRLATLGFLSTDTKEAPGNNGMKDQVEALKWIKNNIASFGGDPNSVTVQGYSAGGFSVILHMISPMSRGLFHKAVAMSGSPLGPYPTERNQLNLAKKQAGLVGCPNETISEMVACLKSVPYEKLGNSLSQFYEFGSDPILIWYPVIEEDFGQQRYLTEHPMRSIINGNFQNVPLITGQTEFEFGYKAYYVLGNSTLTLELNNDFGNIAPIAFTLGRSTEHNRRISEALKKFYFNNEPITWSKFENLSNIYADSVIGFGVNRAAKLISQTSDKPVYYYEFSYKGQYSHFRKPKTNETIGAVHHDDLIYLFYIEPIFPLFGKDSPKEVEMVSKLTAIYANFASSGNPIPSNNPEFKGVQWEPYSTKKNNYLDIGHKLTEKTNLYESRYKEWEKLYPLSEYTD</sequence>
<evidence type="ECO:0000256" key="6">
    <source>
        <dbReference type="RuleBase" id="RU361235"/>
    </source>
</evidence>
<evidence type="ECO:0000256" key="2">
    <source>
        <dbReference type="ARBA" id="ARBA00022487"/>
    </source>
</evidence>
<evidence type="ECO:0000313" key="8">
    <source>
        <dbReference type="EMBL" id="CAH1958124.1"/>
    </source>
</evidence>
<evidence type="ECO:0000259" key="7">
    <source>
        <dbReference type="Pfam" id="PF00135"/>
    </source>
</evidence>
<evidence type="ECO:0000256" key="1">
    <source>
        <dbReference type="ARBA" id="ARBA00005964"/>
    </source>
</evidence>
<name>A0A9P0JQU8_ACAOB</name>
<keyword evidence="5" id="KW-0325">Glycoprotein</keyword>
<dbReference type="OrthoDB" id="19653at2759"/>
<reference evidence="8" key="1">
    <citation type="submission" date="2022-03" db="EMBL/GenBank/DDBJ databases">
        <authorList>
            <person name="Sayadi A."/>
        </authorList>
    </citation>
    <scope>NUCLEOTIDE SEQUENCE</scope>
</reference>
<accession>A0A9P0JQU8</accession>
<keyword evidence="3 6" id="KW-0378">Hydrolase</keyword>
<dbReference type="InterPro" id="IPR002018">
    <property type="entry name" value="CarbesteraseB"/>
</dbReference>
<dbReference type="Pfam" id="PF00135">
    <property type="entry name" value="COesterase"/>
    <property type="match status" value="1"/>
</dbReference>
<dbReference type="EMBL" id="CAKOFQ010006675">
    <property type="protein sequence ID" value="CAH1958124.1"/>
    <property type="molecule type" value="Genomic_DNA"/>
</dbReference>
<evidence type="ECO:0000256" key="4">
    <source>
        <dbReference type="ARBA" id="ARBA00023157"/>
    </source>
</evidence>
<dbReference type="AlphaFoldDB" id="A0A9P0JQU8"/>
<dbReference type="GO" id="GO:0052689">
    <property type="term" value="F:carboxylic ester hydrolase activity"/>
    <property type="evidence" value="ECO:0007669"/>
    <property type="project" value="UniProtKB-KW"/>
</dbReference>
<keyword evidence="9" id="KW-1185">Reference proteome</keyword>
<feature type="domain" description="Carboxylesterase type B" evidence="7">
    <location>
        <begin position="25"/>
        <end position="543"/>
    </location>
</feature>
<dbReference type="InterPro" id="IPR019826">
    <property type="entry name" value="Carboxylesterase_B_AS"/>
</dbReference>
<keyword evidence="4" id="KW-1015">Disulfide bond</keyword>
<dbReference type="EC" id="3.1.1.-" evidence="6"/>
<evidence type="ECO:0000256" key="3">
    <source>
        <dbReference type="ARBA" id="ARBA00022801"/>
    </source>
</evidence>
<dbReference type="FunFam" id="3.40.50.1820:FF:000155">
    <property type="entry name" value="Carboxylic ester hydrolase"/>
    <property type="match status" value="1"/>
</dbReference>
<comment type="caution">
    <text evidence="8">The sequence shown here is derived from an EMBL/GenBank/DDBJ whole genome shotgun (WGS) entry which is preliminary data.</text>
</comment>
<dbReference type="Gene3D" id="3.40.50.1820">
    <property type="entry name" value="alpha/beta hydrolase"/>
    <property type="match status" value="1"/>
</dbReference>
<dbReference type="Proteomes" id="UP001152888">
    <property type="component" value="Unassembled WGS sequence"/>
</dbReference>
<gene>
    <name evidence="8" type="ORF">ACAOBT_LOCUS2481</name>
</gene>